<keyword evidence="2" id="KW-0812">Transmembrane</keyword>
<dbReference type="InterPro" id="IPR046201">
    <property type="entry name" value="DUF6234"/>
</dbReference>
<feature type="region of interest" description="Disordered" evidence="1">
    <location>
        <begin position="138"/>
        <end position="158"/>
    </location>
</feature>
<evidence type="ECO:0000259" key="3">
    <source>
        <dbReference type="Pfam" id="PF19747"/>
    </source>
</evidence>
<feature type="transmembrane region" description="Helical" evidence="2">
    <location>
        <begin position="119"/>
        <end position="136"/>
    </location>
</feature>
<protein>
    <submittedName>
        <fullName evidence="4">DUF6234 family protein</fullName>
    </submittedName>
</protein>
<dbReference type="RefSeq" id="WP_346142145.1">
    <property type="nucleotide sequence ID" value="NZ_BAAAUA010000008.1"/>
</dbReference>
<name>A0ABW0VJY5_9ACTN</name>
<gene>
    <name evidence="4" type="ORF">ACFPZF_28155</name>
</gene>
<sequence>MPEAPEFLSRGPQGWPASESRRSALAADRVRLFADSVFGIGLAVALGVVYLVGILFIDLAARPFTANPKDPAAVAQRAAGERAADSHFIVWTAAFLLLTLTVAVLAARRKYPWTAGPQFIVAALLTLALVAVLRGPTADTPARPGPAAPICRSGSTCP</sequence>
<evidence type="ECO:0000313" key="4">
    <source>
        <dbReference type="EMBL" id="MFC5645212.1"/>
    </source>
</evidence>
<evidence type="ECO:0000256" key="1">
    <source>
        <dbReference type="SAM" id="MobiDB-lite"/>
    </source>
</evidence>
<keyword evidence="2" id="KW-0472">Membrane</keyword>
<feature type="transmembrane region" description="Helical" evidence="2">
    <location>
        <begin position="88"/>
        <end position="107"/>
    </location>
</feature>
<accession>A0ABW0VJY5</accession>
<comment type="caution">
    <text evidence="4">The sequence shown here is derived from an EMBL/GenBank/DDBJ whole genome shotgun (WGS) entry which is preliminary data.</text>
</comment>
<dbReference type="Proteomes" id="UP001596066">
    <property type="component" value="Unassembled WGS sequence"/>
</dbReference>
<organism evidence="4 5">
    <name type="scientific">Kitasatospora cinereorecta</name>
    <dbReference type="NCBI Taxonomy" id="285560"/>
    <lineage>
        <taxon>Bacteria</taxon>
        <taxon>Bacillati</taxon>
        <taxon>Actinomycetota</taxon>
        <taxon>Actinomycetes</taxon>
        <taxon>Kitasatosporales</taxon>
        <taxon>Streptomycetaceae</taxon>
        <taxon>Kitasatospora</taxon>
    </lineage>
</organism>
<evidence type="ECO:0000313" key="5">
    <source>
        <dbReference type="Proteomes" id="UP001596066"/>
    </source>
</evidence>
<proteinExistence type="predicted"/>
<feature type="domain" description="DUF6234" evidence="3">
    <location>
        <begin position="29"/>
        <end position="155"/>
    </location>
</feature>
<evidence type="ECO:0000256" key="2">
    <source>
        <dbReference type="SAM" id="Phobius"/>
    </source>
</evidence>
<keyword evidence="2" id="KW-1133">Transmembrane helix</keyword>
<keyword evidence="5" id="KW-1185">Reference proteome</keyword>
<feature type="transmembrane region" description="Helical" evidence="2">
    <location>
        <begin position="32"/>
        <end position="57"/>
    </location>
</feature>
<dbReference type="EMBL" id="JBHSOC010000065">
    <property type="protein sequence ID" value="MFC5645212.1"/>
    <property type="molecule type" value="Genomic_DNA"/>
</dbReference>
<dbReference type="Pfam" id="PF19747">
    <property type="entry name" value="DUF6234"/>
    <property type="match status" value="1"/>
</dbReference>
<reference evidence="5" key="1">
    <citation type="journal article" date="2019" name="Int. J. Syst. Evol. Microbiol.">
        <title>The Global Catalogue of Microorganisms (GCM) 10K type strain sequencing project: providing services to taxonomists for standard genome sequencing and annotation.</title>
        <authorList>
            <consortium name="The Broad Institute Genomics Platform"/>
            <consortium name="The Broad Institute Genome Sequencing Center for Infectious Disease"/>
            <person name="Wu L."/>
            <person name="Ma J."/>
        </authorList>
    </citation>
    <scope>NUCLEOTIDE SEQUENCE [LARGE SCALE GENOMIC DNA]</scope>
    <source>
        <strain evidence="5">CGMCC 4.1622</strain>
    </source>
</reference>